<keyword evidence="3" id="KW-1185">Reference proteome</keyword>
<proteinExistence type="predicted"/>
<sequence>MFHKLDINSIISTFFISIIILFFITGVMYTMNQKKKTMHLLSEEPLINSFANVEIKNIESIKRSFWIGNVKLFKNYILIQSKFNYDVIQLNTNLENNLKFKILYQSSSLENKTIKIIGTKNRLFEKSSIQLKIKFDSESDSKMVYSFLNQG</sequence>
<dbReference type="AlphaFoldDB" id="A0A238UCG1"/>
<keyword evidence="1" id="KW-0812">Transmembrane</keyword>
<keyword evidence="1" id="KW-0472">Membrane</keyword>
<evidence type="ECO:0000313" key="2">
    <source>
        <dbReference type="EMBL" id="SNR16859.1"/>
    </source>
</evidence>
<dbReference type="Proteomes" id="UP000215214">
    <property type="component" value="Chromosome TJEJU"/>
</dbReference>
<evidence type="ECO:0000313" key="3">
    <source>
        <dbReference type="Proteomes" id="UP000215214"/>
    </source>
</evidence>
<organism evidence="2 3">
    <name type="scientific">Tenacibaculum jejuense</name>
    <dbReference type="NCBI Taxonomy" id="584609"/>
    <lineage>
        <taxon>Bacteria</taxon>
        <taxon>Pseudomonadati</taxon>
        <taxon>Bacteroidota</taxon>
        <taxon>Flavobacteriia</taxon>
        <taxon>Flavobacteriales</taxon>
        <taxon>Flavobacteriaceae</taxon>
        <taxon>Tenacibaculum</taxon>
    </lineage>
</organism>
<evidence type="ECO:0000256" key="1">
    <source>
        <dbReference type="SAM" id="Phobius"/>
    </source>
</evidence>
<dbReference type="EMBL" id="LT899436">
    <property type="protein sequence ID" value="SNR16859.1"/>
    <property type="molecule type" value="Genomic_DNA"/>
</dbReference>
<feature type="transmembrane region" description="Helical" evidence="1">
    <location>
        <begin position="12"/>
        <end position="31"/>
    </location>
</feature>
<accession>A0A238UCG1</accession>
<protein>
    <submittedName>
        <fullName evidence="2">Uncharacterized protein</fullName>
    </submittedName>
</protein>
<reference evidence="2 3" key="1">
    <citation type="submission" date="2017-07" db="EMBL/GenBank/DDBJ databases">
        <authorList>
            <person name="Sun Z.S."/>
            <person name="Albrecht U."/>
            <person name="Echele G."/>
            <person name="Lee C.C."/>
        </authorList>
    </citation>
    <scope>NUCLEOTIDE SEQUENCE [LARGE SCALE GENOMIC DNA]</scope>
    <source>
        <strain evidence="3">type strain: KCTC 22618</strain>
    </source>
</reference>
<dbReference type="KEGG" id="tje:TJEJU_3207"/>
<keyword evidence="1" id="KW-1133">Transmembrane helix</keyword>
<gene>
    <name evidence="2" type="ORF">TJEJU_3207</name>
</gene>
<name>A0A238UCG1_9FLAO</name>